<dbReference type="InterPro" id="IPR006976">
    <property type="entry name" value="VanZ-like"/>
</dbReference>
<feature type="domain" description="VanZ-like" evidence="2">
    <location>
        <begin position="27"/>
        <end position="113"/>
    </location>
</feature>
<keyword evidence="4" id="KW-1185">Reference proteome</keyword>
<evidence type="ECO:0000259" key="2">
    <source>
        <dbReference type="Pfam" id="PF04892"/>
    </source>
</evidence>
<organism evidence="3 4">
    <name type="scientific">Parageobacillus genomosp. 1</name>
    <dbReference type="NCBI Taxonomy" id="1295642"/>
    <lineage>
        <taxon>Bacteria</taxon>
        <taxon>Bacillati</taxon>
        <taxon>Bacillota</taxon>
        <taxon>Bacilli</taxon>
        <taxon>Bacillales</taxon>
        <taxon>Anoxybacillaceae</taxon>
        <taxon>Parageobacillus</taxon>
    </lineage>
</organism>
<proteinExistence type="predicted"/>
<protein>
    <submittedName>
        <fullName evidence="3">Acetobutylicum phosphotransbutyrylase</fullName>
    </submittedName>
</protein>
<reference evidence="3 4" key="1">
    <citation type="journal article" date="2014" name="Appl. Microbiol. Biotechnol.">
        <title>Transformable facultative thermophile Geobacillus stearothermophilus NUB3621 as a host strain for metabolic engineering.</title>
        <authorList>
            <person name="Blanchard K."/>
            <person name="Robic S."/>
            <person name="Matsumura I."/>
        </authorList>
    </citation>
    <scope>NUCLEOTIDE SEQUENCE [LARGE SCALE GENOMIC DNA]</scope>
    <source>
        <strain evidence="3 4">NUB3621</strain>
    </source>
</reference>
<comment type="caution">
    <text evidence="3">The sequence shown here is derived from an EMBL/GenBank/DDBJ whole genome shotgun (WGS) entry which is preliminary data.</text>
</comment>
<feature type="transmembrane region" description="Helical" evidence="1">
    <location>
        <begin position="98"/>
        <end position="121"/>
    </location>
</feature>
<keyword evidence="1" id="KW-0472">Membrane</keyword>
<dbReference type="AlphaFoldDB" id="A0ABC9VAU3"/>
<keyword evidence="1" id="KW-0812">Transmembrane</keyword>
<feature type="transmembrane region" description="Helical" evidence="1">
    <location>
        <begin position="45"/>
        <end position="63"/>
    </location>
</feature>
<gene>
    <name evidence="3" type="ORF">H839_17183</name>
</gene>
<dbReference type="RefSeq" id="WP_043906207.1">
    <property type="nucleotide sequence ID" value="NZ_CM002692.1"/>
</dbReference>
<evidence type="ECO:0000313" key="3">
    <source>
        <dbReference type="EMBL" id="EZP75255.1"/>
    </source>
</evidence>
<accession>A0ABC9VAU3</accession>
<dbReference type="Proteomes" id="UP000023566">
    <property type="component" value="Chromosome"/>
</dbReference>
<dbReference type="NCBIfam" id="NF037970">
    <property type="entry name" value="vanZ_1"/>
    <property type="match status" value="1"/>
</dbReference>
<name>A0ABC9VAU3_9BACL</name>
<dbReference type="Pfam" id="PF04892">
    <property type="entry name" value="VanZ"/>
    <property type="match status" value="1"/>
</dbReference>
<evidence type="ECO:0000313" key="4">
    <source>
        <dbReference type="Proteomes" id="UP000023566"/>
    </source>
</evidence>
<dbReference type="EMBL" id="AOTZ01000009">
    <property type="protein sequence ID" value="EZP75255.1"/>
    <property type="molecule type" value="Genomic_DNA"/>
</dbReference>
<keyword evidence="1" id="KW-1133">Transmembrane helix</keyword>
<evidence type="ECO:0000256" key="1">
    <source>
        <dbReference type="SAM" id="Phobius"/>
    </source>
</evidence>
<sequence>MIYYFAKSFMFTGANTASWISGIVQKLQLGHVDHINDGFLSWNYIVRKLAHLSVFGLLAVLVWRALYPWRFAMVSAWVFAVICAGLDEWHQSFQPGRTVLLSDIVIDVWEARMVLVVWMYIRATRSSM</sequence>